<dbReference type="Proteomes" id="UP000095495">
    <property type="component" value="Unassembled WGS sequence"/>
</dbReference>
<name>A0A173URK3_9FIRM</name>
<accession>A0A173URK3</accession>
<dbReference type="InterPro" id="IPR039564">
    <property type="entry name" value="Peptidase_C39-like"/>
</dbReference>
<dbReference type="RefSeq" id="WP_055264068.1">
    <property type="nucleotide sequence ID" value="NZ_CYXV01000017.1"/>
</dbReference>
<protein>
    <recommendedName>
        <fullName evidence="2">Peptidase C39-like domain-containing protein</fullName>
    </recommendedName>
</protein>
<feature type="domain" description="Peptidase C39-like" evidence="2">
    <location>
        <begin position="81"/>
        <end position="215"/>
    </location>
</feature>
<evidence type="ECO:0000259" key="2">
    <source>
        <dbReference type="Pfam" id="PF13529"/>
    </source>
</evidence>
<evidence type="ECO:0000256" key="1">
    <source>
        <dbReference type="SAM" id="Phobius"/>
    </source>
</evidence>
<organism evidence="3 4">
    <name type="scientific">Roseburia faecis</name>
    <dbReference type="NCBI Taxonomy" id="301302"/>
    <lineage>
        <taxon>Bacteria</taxon>
        <taxon>Bacillati</taxon>
        <taxon>Bacillota</taxon>
        <taxon>Clostridia</taxon>
        <taxon>Lachnospirales</taxon>
        <taxon>Lachnospiraceae</taxon>
        <taxon>Roseburia</taxon>
    </lineage>
</organism>
<dbReference type="AlphaFoldDB" id="A0A173URK3"/>
<gene>
    <name evidence="3" type="ORF">ERS852420_03156</name>
</gene>
<proteinExistence type="predicted"/>
<keyword evidence="1" id="KW-0812">Transmembrane</keyword>
<feature type="transmembrane region" description="Helical" evidence="1">
    <location>
        <begin position="12"/>
        <end position="29"/>
    </location>
</feature>
<evidence type="ECO:0000313" key="4">
    <source>
        <dbReference type="Proteomes" id="UP000095495"/>
    </source>
</evidence>
<evidence type="ECO:0000313" key="3">
    <source>
        <dbReference type="EMBL" id="CUN16797.1"/>
    </source>
</evidence>
<sequence length="265" mass="30214">MKQKKKKRKRKIFLPLFLIFFIIIGFYSHQSYETAMHEQLPDSLIEFEQKYPEATDFVENYHKYKNKSFDLDVSHEVRKDNIPLFIQWDKRWGYKTYGSNFLGVNGCGPTSLSMVICGLTGKATWNPYKVAQFSQKQGYYISGQGTSWDLMTAGAKMLGLTSTEGTINNDYIRQNLTSSTPMICSMLPGDFTYSGHFIVLTGIDSEGRVVVNDPNSPKTAKNTGIWIDFCHKSGISGNLRWKKLHNSLFYACLARCLLCQAPIVF</sequence>
<keyword evidence="1" id="KW-0472">Membrane</keyword>
<dbReference type="EMBL" id="CYXV01000017">
    <property type="protein sequence ID" value="CUN16797.1"/>
    <property type="molecule type" value="Genomic_DNA"/>
</dbReference>
<keyword evidence="1" id="KW-1133">Transmembrane helix</keyword>
<dbReference type="Gene3D" id="3.90.70.10">
    <property type="entry name" value="Cysteine proteinases"/>
    <property type="match status" value="1"/>
</dbReference>
<dbReference type="Pfam" id="PF13529">
    <property type="entry name" value="Peptidase_C39_2"/>
    <property type="match status" value="1"/>
</dbReference>
<reference evidence="3 4" key="1">
    <citation type="submission" date="2015-09" db="EMBL/GenBank/DDBJ databases">
        <authorList>
            <consortium name="Pathogen Informatics"/>
        </authorList>
    </citation>
    <scope>NUCLEOTIDE SEQUENCE [LARGE SCALE GENOMIC DNA]</scope>
    <source>
        <strain evidence="3 4">2789STDY5608863</strain>
    </source>
</reference>